<reference evidence="1" key="1">
    <citation type="submission" date="2021-06" db="EMBL/GenBank/DDBJ databases">
        <authorList>
            <person name="Kallberg Y."/>
            <person name="Tangrot J."/>
            <person name="Rosling A."/>
        </authorList>
    </citation>
    <scope>NUCLEOTIDE SEQUENCE</scope>
    <source>
        <strain evidence="1">CL356</strain>
    </source>
</reference>
<evidence type="ECO:0000313" key="2">
    <source>
        <dbReference type="Proteomes" id="UP000789525"/>
    </source>
</evidence>
<feature type="non-terminal residue" evidence="1">
    <location>
        <position position="554"/>
    </location>
</feature>
<accession>A0ACA9K0M3</accession>
<organism evidence="1 2">
    <name type="scientific">Acaulospora colombiana</name>
    <dbReference type="NCBI Taxonomy" id="27376"/>
    <lineage>
        <taxon>Eukaryota</taxon>
        <taxon>Fungi</taxon>
        <taxon>Fungi incertae sedis</taxon>
        <taxon>Mucoromycota</taxon>
        <taxon>Glomeromycotina</taxon>
        <taxon>Glomeromycetes</taxon>
        <taxon>Diversisporales</taxon>
        <taxon>Acaulosporaceae</taxon>
        <taxon>Acaulospora</taxon>
    </lineage>
</organism>
<protein>
    <submittedName>
        <fullName evidence="1">4560_t:CDS:1</fullName>
    </submittedName>
</protein>
<evidence type="ECO:0000313" key="1">
    <source>
        <dbReference type="EMBL" id="CAG8445473.1"/>
    </source>
</evidence>
<dbReference type="Proteomes" id="UP000789525">
    <property type="component" value="Unassembled WGS sequence"/>
</dbReference>
<sequence>MDKENRKELSSINSFLDHIGEEVSNGECKDLHKSASIHKYNMIQPSPSSITVASGNLTLSEDYCCFSSPEQISEISKSRERQNFILSGQKEFDIRLQSDHSQLPIQENGVDANRSNPYNIQEIEDSNLQGEYNVLSPPIHSFAIDGSTVSDFLVCTELNSDSLIENNTTNRPLSDSTSEIAYTPTDDGNAASDFSPKKEKTWYLDPGEPTDLINVQKFLDSFSIELRNQEESIQKELQLSERLTKKQNKEIKDRCSVNEYLKLSSQFFVDPTIFCLLRQYHSGSSSSTGSPTLSLPSLPMQPDSTGIARKSKGKNKESLSSTQNQTKIIPQKRNIDYLKSGNNKGHRSILAHPIPFNNATDIFSNNLPTKSNSLGFGHRDSKPRLNSSNKSSLSDHITEYGTSIRPEPSALELRFWEMAKELDNSPLASLKEENRIKVPKIRTEMNYIASKSYKGLPKSQSAVNKHEVILSVAFYNQNKPATRMQEFLVLGSQPLTALRDAFYCLRDFYKVTPWEQPTQNAITNLTDKKTSSSYFFVENVFYNDLRDPRAIDYS</sequence>
<proteinExistence type="predicted"/>
<comment type="caution">
    <text evidence="1">The sequence shown here is derived from an EMBL/GenBank/DDBJ whole genome shotgun (WGS) entry which is preliminary data.</text>
</comment>
<dbReference type="EMBL" id="CAJVPT010000498">
    <property type="protein sequence ID" value="CAG8445473.1"/>
    <property type="molecule type" value="Genomic_DNA"/>
</dbReference>
<keyword evidence="2" id="KW-1185">Reference proteome</keyword>
<name>A0ACA9K0M3_9GLOM</name>
<gene>
    <name evidence="1" type="ORF">ACOLOM_LOCUS484</name>
</gene>